<dbReference type="RefSeq" id="WP_332087305.1">
    <property type="nucleotide sequence ID" value="NZ_JARBCY010000033.1"/>
</dbReference>
<dbReference type="Proteomes" id="UP001328425">
    <property type="component" value="Unassembled WGS sequence"/>
</dbReference>
<dbReference type="EMBL" id="JARBCY010000033">
    <property type="protein sequence ID" value="MEF3318165.1"/>
    <property type="molecule type" value="Genomic_DNA"/>
</dbReference>
<organism evidence="2 3">
    <name type="scientific">Peptoniphilus grossensis</name>
    <dbReference type="NCBI Taxonomy" id="1465756"/>
    <lineage>
        <taxon>Bacteria</taxon>
        <taxon>Bacillati</taxon>
        <taxon>Bacillota</taxon>
        <taxon>Tissierellia</taxon>
        <taxon>Tissierellales</taxon>
        <taxon>Peptoniphilaceae</taxon>
        <taxon>Peptoniphilus</taxon>
    </lineage>
</organism>
<proteinExistence type="predicted"/>
<dbReference type="Pfam" id="PF12728">
    <property type="entry name" value="HTH_17"/>
    <property type="match status" value="1"/>
</dbReference>
<evidence type="ECO:0000313" key="3">
    <source>
        <dbReference type="Proteomes" id="UP001328425"/>
    </source>
</evidence>
<comment type="caution">
    <text evidence="2">The sequence shown here is derived from an EMBL/GenBank/DDBJ whole genome shotgun (WGS) entry which is preliminary data.</text>
</comment>
<gene>
    <name evidence="2" type="ORF">PV361_05565</name>
</gene>
<keyword evidence="3" id="KW-1185">Reference proteome</keyword>
<evidence type="ECO:0000259" key="1">
    <source>
        <dbReference type="Pfam" id="PF12728"/>
    </source>
</evidence>
<dbReference type="InterPro" id="IPR041657">
    <property type="entry name" value="HTH_17"/>
</dbReference>
<name>A0ABU7XAP4_9FIRM</name>
<feature type="domain" description="Helix-turn-helix" evidence="1">
    <location>
        <begin position="14"/>
        <end position="62"/>
    </location>
</feature>
<accession>A0ABU7XAP4</accession>
<protein>
    <submittedName>
        <fullName evidence="2">Helix-turn-helix domain-containing protein</fullName>
    </submittedName>
</protein>
<evidence type="ECO:0000313" key="2">
    <source>
        <dbReference type="EMBL" id="MEF3318165.1"/>
    </source>
</evidence>
<sequence length="64" mass="7753">MKEKIKIKKDFIEIKDIMKIYGFSRRTIMNIIKENDIRLITGGQGTKYRLNKEDWEKFMEGQIK</sequence>
<reference evidence="2 3" key="1">
    <citation type="submission" date="2022-11" db="EMBL/GenBank/DDBJ databases">
        <title>The First Case of Preauricular Fistular Abscess Caused by Peptoniphilus grossensis.</title>
        <authorList>
            <person name="Byun J.-H."/>
        </authorList>
    </citation>
    <scope>NUCLEOTIDE SEQUENCE [LARGE SCALE GENOMIC DNA]</scope>
    <source>
        <strain evidence="2 3">GYB008</strain>
    </source>
</reference>